<feature type="region of interest" description="Disordered" evidence="6">
    <location>
        <begin position="306"/>
        <end position="356"/>
    </location>
</feature>
<organism evidence="9 10">
    <name type="scientific">Sediminihabitans luteus</name>
    <dbReference type="NCBI Taxonomy" id="1138585"/>
    <lineage>
        <taxon>Bacteria</taxon>
        <taxon>Bacillati</taxon>
        <taxon>Actinomycetota</taxon>
        <taxon>Actinomycetes</taxon>
        <taxon>Micrococcales</taxon>
        <taxon>Cellulomonadaceae</taxon>
        <taxon>Sediminihabitans</taxon>
    </lineage>
</organism>
<name>A0A2M9D0D9_9CELL</name>
<evidence type="ECO:0000256" key="4">
    <source>
        <dbReference type="ARBA" id="ARBA00022989"/>
    </source>
</evidence>
<dbReference type="SUPFAM" id="SSF103481">
    <property type="entry name" value="Multidrug resistance efflux transporter EmrE"/>
    <property type="match status" value="2"/>
</dbReference>
<dbReference type="PANTHER" id="PTHR32322">
    <property type="entry name" value="INNER MEMBRANE TRANSPORTER"/>
    <property type="match status" value="1"/>
</dbReference>
<evidence type="ECO:0000256" key="1">
    <source>
        <dbReference type="ARBA" id="ARBA00004141"/>
    </source>
</evidence>
<dbReference type="GO" id="GO:0016020">
    <property type="term" value="C:membrane"/>
    <property type="evidence" value="ECO:0007669"/>
    <property type="project" value="UniProtKB-SubCell"/>
</dbReference>
<dbReference type="InterPro" id="IPR050638">
    <property type="entry name" value="AA-Vitamin_Transporters"/>
</dbReference>
<evidence type="ECO:0000259" key="8">
    <source>
        <dbReference type="Pfam" id="PF00892"/>
    </source>
</evidence>
<evidence type="ECO:0000313" key="10">
    <source>
        <dbReference type="Proteomes" id="UP000231693"/>
    </source>
</evidence>
<keyword evidence="10" id="KW-1185">Reference proteome</keyword>
<feature type="domain" description="EamA" evidence="8">
    <location>
        <begin position="191"/>
        <end position="302"/>
    </location>
</feature>
<sequence length="356" mass="36443">MPPRHVALATLVAVIWGVNFVVIDLGLDGFPPMLLLAVRFVVVLVPALWLVPRPQVPWRDVVLVGACMSLGQFTLLYTAIAVGLPAGLASLLLQAQVVLTIVLSAGVLHERPTRPQVIGVAIGAVGLGIVAVGRAATTPALGVVLVVGAATSWALGNVAARRAAARGTGTRPPGDTSTRTPDAAPARGAGLSMTVWSATVVPVPLLLLSLVVDGPAEVAHALAHPTLAAALATAYTAWVATLVGYGIWNTLLAHHASSAVVPFAMLVPVVGLASAWAVLDELPNAWEATGGAVLLLGVAVATLVRPRPRPRSRPRTRPRPRARAGHAEGGTAPAGTAPPSAVRVRRASRPSSATSR</sequence>
<dbReference type="RefSeq" id="WP_100421969.1">
    <property type="nucleotide sequence ID" value="NZ_BOOX01000003.1"/>
</dbReference>
<evidence type="ECO:0000256" key="3">
    <source>
        <dbReference type="ARBA" id="ARBA00022692"/>
    </source>
</evidence>
<comment type="similarity">
    <text evidence="2">Belongs to the EamA transporter family.</text>
</comment>
<feature type="region of interest" description="Disordered" evidence="6">
    <location>
        <begin position="164"/>
        <end position="185"/>
    </location>
</feature>
<dbReference type="InterPro" id="IPR037185">
    <property type="entry name" value="EmrE-like"/>
</dbReference>
<dbReference type="AlphaFoldDB" id="A0A2M9D0D9"/>
<feature type="transmembrane region" description="Helical" evidence="7">
    <location>
        <begin position="141"/>
        <end position="160"/>
    </location>
</feature>
<proteinExistence type="inferred from homology"/>
<feature type="transmembrane region" description="Helical" evidence="7">
    <location>
        <begin position="86"/>
        <end position="108"/>
    </location>
</feature>
<gene>
    <name evidence="9" type="ORF">CLV28_0845</name>
</gene>
<feature type="transmembrane region" description="Helical" evidence="7">
    <location>
        <begin position="61"/>
        <end position="80"/>
    </location>
</feature>
<accession>A0A2M9D0D9</accession>
<evidence type="ECO:0000313" key="9">
    <source>
        <dbReference type="EMBL" id="PJJ77620.1"/>
    </source>
</evidence>
<feature type="domain" description="EamA" evidence="8">
    <location>
        <begin position="7"/>
        <end position="130"/>
    </location>
</feature>
<keyword evidence="5 7" id="KW-0472">Membrane</keyword>
<feature type="compositionally biased region" description="Basic residues" evidence="6">
    <location>
        <begin position="306"/>
        <end position="324"/>
    </location>
</feature>
<comment type="caution">
    <text evidence="9">The sequence shown here is derived from an EMBL/GenBank/DDBJ whole genome shotgun (WGS) entry which is preliminary data.</text>
</comment>
<dbReference type="EMBL" id="PGFE01000001">
    <property type="protein sequence ID" value="PJJ77620.1"/>
    <property type="molecule type" value="Genomic_DNA"/>
</dbReference>
<dbReference type="PANTHER" id="PTHR32322:SF9">
    <property type="entry name" value="AMINO-ACID METABOLITE EFFLUX PUMP-RELATED"/>
    <property type="match status" value="1"/>
</dbReference>
<feature type="transmembrane region" description="Helical" evidence="7">
    <location>
        <begin position="227"/>
        <end position="248"/>
    </location>
</feature>
<feature type="transmembrane region" description="Helical" evidence="7">
    <location>
        <begin position="260"/>
        <end position="279"/>
    </location>
</feature>
<dbReference type="OrthoDB" id="9812521at2"/>
<evidence type="ECO:0000256" key="6">
    <source>
        <dbReference type="SAM" id="MobiDB-lite"/>
    </source>
</evidence>
<keyword evidence="4 7" id="KW-1133">Transmembrane helix</keyword>
<feature type="transmembrane region" description="Helical" evidence="7">
    <location>
        <begin position="117"/>
        <end position="135"/>
    </location>
</feature>
<comment type="subcellular location">
    <subcellularLocation>
        <location evidence="1">Membrane</location>
        <topology evidence="1">Multi-pass membrane protein</topology>
    </subcellularLocation>
</comment>
<dbReference type="InterPro" id="IPR000620">
    <property type="entry name" value="EamA_dom"/>
</dbReference>
<reference evidence="9 10" key="1">
    <citation type="submission" date="2017-11" db="EMBL/GenBank/DDBJ databases">
        <title>Genomic Encyclopedia of Archaeal and Bacterial Type Strains, Phase II (KMG-II): From Individual Species to Whole Genera.</title>
        <authorList>
            <person name="Goeker M."/>
        </authorList>
    </citation>
    <scope>NUCLEOTIDE SEQUENCE [LARGE SCALE GENOMIC DNA]</scope>
    <source>
        <strain evidence="9 10">DSM 25478</strain>
    </source>
</reference>
<feature type="transmembrane region" description="Helical" evidence="7">
    <location>
        <begin position="285"/>
        <end position="304"/>
    </location>
</feature>
<feature type="transmembrane region" description="Helical" evidence="7">
    <location>
        <begin position="30"/>
        <end position="49"/>
    </location>
</feature>
<feature type="transmembrane region" description="Helical" evidence="7">
    <location>
        <begin position="189"/>
        <end position="212"/>
    </location>
</feature>
<protein>
    <submittedName>
        <fullName evidence="9">O-acetylserine/cysteine efflux transporter</fullName>
    </submittedName>
</protein>
<dbReference type="Proteomes" id="UP000231693">
    <property type="component" value="Unassembled WGS sequence"/>
</dbReference>
<dbReference type="Pfam" id="PF00892">
    <property type="entry name" value="EamA"/>
    <property type="match status" value="2"/>
</dbReference>
<keyword evidence="3 7" id="KW-0812">Transmembrane</keyword>
<feature type="compositionally biased region" description="Low complexity" evidence="6">
    <location>
        <begin position="329"/>
        <end position="342"/>
    </location>
</feature>
<evidence type="ECO:0000256" key="5">
    <source>
        <dbReference type="ARBA" id="ARBA00023136"/>
    </source>
</evidence>
<evidence type="ECO:0000256" key="7">
    <source>
        <dbReference type="SAM" id="Phobius"/>
    </source>
</evidence>
<evidence type="ECO:0000256" key="2">
    <source>
        <dbReference type="ARBA" id="ARBA00007362"/>
    </source>
</evidence>